<dbReference type="Gene3D" id="3.10.50.10">
    <property type="match status" value="1"/>
</dbReference>
<feature type="signal peptide" evidence="2">
    <location>
        <begin position="1"/>
        <end position="26"/>
    </location>
</feature>
<keyword evidence="2" id="KW-0732">Signal</keyword>
<dbReference type="GO" id="GO:0016787">
    <property type="term" value="F:hydrolase activity"/>
    <property type="evidence" value="ECO:0007669"/>
    <property type="project" value="UniProtKB-KW"/>
</dbReference>
<dbReference type="InterPro" id="IPR011583">
    <property type="entry name" value="Chitinase_II/V-like_cat"/>
</dbReference>
<name>A0ABT2H2M4_9MICO</name>
<keyword evidence="5" id="KW-1185">Reference proteome</keyword>
<dbReference type="Pfam" id="PF00704">
    <property type="entry name" value="Glyco_hydro_18"/>
    <property type="match status" value="1"/>
</dbReference>
<feature type="domain" description="GH18" evidence="3">
    <location>
        <begin position="73"/>
        <end position="381"/>
    </location>
</feature>
<dbReference type="PROSITE" id="PS51910">
    <property type="entry name" value="GH18_2"/>
    <property type="match status" value="1"/>
</dbReference>
<evidence type="ECO:0000313" key="5">
    <source>
        <dbReference type="Proteomes" id="UP001165586"/>
    </source>
</evidence>
<sequence>MTRSARSTGALLVAVLTGAAMLTGCASELAAGGTFLGSPRPTPSSTGPADPETTTTTPTPSSTDRPTDEADPFGVEGYLLVDDDSVRHVTANAGLATMIGVFGATITGDGKALIPPTDSAAAVVAEAHAHGLDAELLIANFDSALKDFSPGIGRALLADPANRTAVIGQLIDTVVAGDYDSVQLDIEYLAVDDAPGLTAFARELDAALDLVPGRGPGTAAGEIPISIAVMSKGTPADYVAAGYDFAGLLPSVDRVVLMGYDQHGPSWSPPGPVGGLPWVNASLDALLASGVPPASIDLGIGAYGYSWPGDGSPGTTLRITDARAIAHDRATYDAVQGEWTATLDDATVLWWSDERSRDLRMQLARARGLHGVAIWALASAE</sequence>
<dbReference type="RefSeq" id="WP_259539014.1">
    <property type="nucleotide sequence ID" value="NZ_JANLCJ010000003.1"/>
</dbReference>
<dbReference type="SUPFAM" id="SSF51445">
    <property type="entry name" value="(Trans)glycosidases"/>
    <property type="match status" value="1"/>
</dbReference>
<proteinExistence type="predicted"/>
<dbReference type="PROSITE" id="PS51257">
    <property type="entry name" value="PROKAR_LIPOPROTEIN"/>
    <property type="match status" value="1"/>
</dbReference>
<accession>A0ABT2H2M4</accession>
<dbReference type="InterPro" id="IPR029070">
    <property type="entry name" value="Chitinase_insertion_sf"/>
</dbReference>
<keyword evidence="4" id="KW-0378">Hydrolase</keyword>
<dbReference type="EMBL" id="JANLCJ010000003">
    <property type="protein sequence ID" value="MCS5734165.1"/>
    <property type="molecule type" value="Genomic_DNA"/>
</dbReference>
<dbReference type="Proteomes" id="UP001165586">
    <property type="component" value="Unassembled WGS sequence"/>
</dbReference>
<comment type="caution">
    <text evidence="4">The sequence shown here is derived from an EMBL/GenBank/DDBJ whole genome shotgun (WGS) entry which is preliminary data.</text>
</comment>
<evidence type="ECO:0000313" key="4">
    <source>
        <dbReference type="EMBL" id="MCS5734165.1"/>
    </source>
</evidence>
<evidence type="ECO:0000259" key="3">
    <source>
        <dbReference type="PROSITE" id="PS51910"/>
    </source>
</evidence>
<dbReference type="PANTHER" id="PTHR46066:SF2">
    <property type="entry name" value="CHITINASE DOMAIN-CONTAINING PROTEIN 1"/>
    <property type="match status" value="1"/>
</dbReference>
<evidence type="ECO:0000256" key="1">
    <source>
        <dbReference type="SAM" id="MobiDB-lite"/>
    </source>
</evidence>
<organism evidence="4 5">
    <name type="scientific">Herbiconiux daphne</name>
    <dbReference type="NCBI Taxonomy" id="2970914"/>
    <lineage>
        <taxon>Bacteria</taxon>
        <taxon>Bacillati</taxon>
        <taxon>Actinomycetota</taxon>
        <taxon>Actinomycetes</taxon>
        <taxon>Micrococcales</taxon>
        <taxon>Microbacteriaceae</taxon>
        <taxon>Herbiconiux</taxon>
    </lineage>
</organism>
<gene>
    <name evidence="4" type="ORF">N1032_10485</name>
</gene>
<dbReference type="InterPro" id="IPR001223">
    <property type="entry name" value="Glyco_hydro18_cat"/>
</dbReference>
<protein>
    <submittedName>
        <fullName evidence="4">Glycosyl hydrolase family 18 protein</fullName>
    </submittedName>
</protein>
<feature type="chain" id="PRO_5046310718" evidence="2">
    <location>
        <begin position="27"/>
        <end position="381"/>
    </location>
</feature>
<feature type="region of interest" description="Disordered" evidence="1">
    <location>
        <begin position="34"/>
        <end position="73"/>
    </location>
</feature>
<evidence type="ECO:0000256" key="2">
    <source>
        <dbReference type="SAM" id="SignalP"/>
    </source>
</evidence>
<reference evidence="4" key="1">
    <citation type="submission" date="2022-08" db="EMBL/GenBank/DDBJ databases">
        <authorList>
            <person name="Deng Y."/>
            <person name="Han X.-F."/>
            <person name="Zhang Y.-Q."/>
        </authorList>
    </citation>
    <scope>NUCLEOTIDE SEQUENCE</scope>
    <source>
        <strain evidence="4">CPCC 203386</strain>
    </source>
</reference>
<feature type="compositionally biased region" description="Low complexity" evidence="1">
    <location>
        <begin position="37"/>
        <end position="64"/>
    </location>
</feature>
<dbReference type="Gene3D" id="3.20.20.80">
    <property type="entry name" value="Glycosidases"/>
    <property type="match status" value="1"/>
</dbReference>
<dbReference type="InterPro" id="IPR017853">
    <property type="entry name" value="GH"/>
</dbReference>
<dbReference type="PANTHER" id="PTHR46066">
    <property type="entry name" value="CHITINASE DOMAIN-CONTAINING PROTEIN 1 FAMILY MEMBER"/>
    <property type="match status" value="1"/>
</dbReference>
<dbReference type="SMART" id="SM00636">
    <property type="entry name" value="Glyco_18"/>
    <property type="match status" value="1"/>
</dbReference>